<gene>
    <name evidence="2" type="ORF">T12_11932</name>
</gene>
<organism evidence="2 3">
    <name type="scientific">Trichinella patagoniensis</name>
    <dbReference type="NCBI Taxonomy" id="990121"/>
    <lineage>
        <taxon>Eukaryota</taxon>
        <taxon>Metazoa</taxon>
        <taxon>Ecdysozoa</taxon>
        <taxon>Nematoda</taxon>
        <taxon>Enoplea</taxon>
        <taxon>Dorylaimia</taxon>
        <taxon>Trichinellida</taxon>
        <taxon>Trichinellidae</taxon>
        <taxon>Trichinella</taxon>
    </lineage>
</organism>
<reference evidence="2 3" key="1">
    <citation type="submission" date="2015-01" db="EMBL/GenBank/DDBJ databases">
        <title>Evolution of Trichinella species and genotypes.</title>
        <authorList>
            <person name="Korhonen P.K."/>
            <person name="Edoardo P."/>
            <person name="Giuseppe L.R."/>
            <person name="Gasser R.B."/>
        </authorList>
    </citation>
    <scope>NUCLEOTIDE SEQUENCE [LARGE SCALE GENOMIC DNA]</scope>
    <source>
        <strain evidence="2">ISS2496</strain>
    </source>
</reference>
<dbReference type="OrthoDB" id="10252740at2759"/>
<dbReference type="STRING" id="990121.A0A0V0YTR2"/>
<accession>A0A0V0YTR2</accession>
<protein>
    <submittedName>
        <fullName evidence="2">Uncharacterized protein</fullName>
    </submittedName>
</protein>
<dbReference type="Proteomes" id="UP000054783">
    <property type="component" value="Unassembled WGS sequence"/>
</dbReference>
<comment type="caution">
    <text evidence="2">The sequence shown here is derived from an EMBL/GenBank/DDBJ whole genome shotgun (WGS) entry which is preliminary data.</text>
</comment>
<evidence type="ECO:0000313" key="2">
    <source>
        <dbReference type="EMBL" id="KRY03679.1"/>
    </source>
</evidence>
<sequence>LPSKLLLLFYSQLVLLPMSQQSQDTNVAADELSQIHLKELVKRPGYGTVGKPIK</sequence>
<proteinExistence type="predicted"/>
<name>A0A0V0YTR2_9BILA</name>
<feature type="non-terminal residue" evidence="2">
    <location>
        <position position="1"/>
    </location>
</feature>
<evidence type="ECO:0000313" key="3">
    <source>
        <dbReference type="Proteomes" id="UP000054783"/>
    </source>
</evidence>
<keyword evidence="3" id="KW-1185">Reference proteome</keyword>
<feature type="signal peptide" evidence="1">
    <location>
        <begin position="1"/>
        <end position="22"/>
    </location>
</feature>
<dbReference type="AlphaFoldDB" id="A0A0V0YTR2"/>
<dbReference type="EMBL" id="JYDQ01002576">
    <property type="protein sequence ID" value="KRY03679.1"/>
    <property type="molecule type" value="Genomic_DNA"/>
</dbReference>
<evidence type="ECO:0000256" key="1">
    <source>
        <dbReference type="SAM" id="SignalP"/>
    </source>
</evidence>
<feature type="non-terminal residue" evidence="2">
    <location>
        <position position="54"/>
    </location>
</feature>
<keyword evidence="1" id="KW-0732">Signal</keyword>
<feature type="chain" id="PRO_5006873418" evidence="1">
    <location>
        <begin position="23"/>
        <end position="54"/>
    </location>
</feature>